<keyword evidence="3" id="KW-0862">Zinc</keyword>
<feature type="domain" description="RING-type" evidence="6">
    <location>
        <begin position="223"/>
        <end position="261"/>
    </location>
</feature>
<keyword evidence="1" id="KW-0479">Metal-binding</keyword>
<dbReference type="Pfam" id="PF02190">
    <property type="entry name" value="LON_substr_bdg"/>
    <property type="match status" value="1"/>
</dbReference>
<dbReference type="GO" id="GO:0008270">
    <property type="term" value="F:zinc ion binding"/>
    <property type="evidence" value="ECO:0007669"/>
    <property type="project" value="UniProtKB-KW"/>
</dbReference>
<dbReference type="EMBL" id="SKBQ01000070">
    <property type="protein sequence ID" value="TPX08990.1"/>
    <property type="molecule type" value="Genomic_DNA"/>
</dbReference>
<dbReference type="PROSITE" id="PS50089">
    <property type="entry name" value="ZF_RING_2"/>
    <property type="match status" value="1"/>
</dbReference>
<dbReference type="OrthoDB" id="264917at2759"/>
<dbReference type="SUPFAM" id="SSF57850">
    <property type="entry name" value="RING/U-box"/>
    <property type="match status" value="2"/>
</dbReference>
<name>A0A507AXG9_9PEZI</name>
<gene>
    <name evidence="8" type="ORF">E0L32_009569</name>
</gene>
<dbReference type="RefSeq" id="XP_030990701.1">
    <property type="nucleotide sequence ID" value="XM_031144548.1"/>
</dbReference>
<evidence type="ECO:0000259" key="7">
    <source>
        <dbReference type="PROSITE" id="PS51787"/>
    </source>
</evidence>
<dbReference type="InterPro" id="IPR017907">
    <property type="entry name" value="Znf_RING_CS"/>
</dbReference>
<dbReference type="AlphaFoldDB" id="A0A507AXG9"/>
<dbReference type="InterPro" id="IPR015947">
    <property type="entry name" value="PUA-like_sf"/>
</dbReference>
<evidence type="ECO:0000259" key="6">
    <source>
        <dbReference type="PROSITE" id="PS50089"/>
    </source>
</evidence>
<dbReference type="PROSITE" id="PS51787">
    <property type="entry name" value="LON_N"/>
    <property type="match status" value="1"/>
</dbReference>
<dbReference type="Proteomes" id="UP000319257">
    <property type="component" value="Unassembled WGS sequence"/>
</dbReference>
<dbReference type="InterPro" id="IPR046336">
    <property type="entry name" value="Lon_prtase_N_sf"/>
</dbReference>
<organism evidence="8 9">
    <name type="scientific">Thyridium curvatum</name>
    <dbReference type="NCBI Taxonomy" id="1093900"/>
    <lineage>
        <taxon>Eukaryota</taxon>
        <taxon>Fungi</taxon>
        <taxon>Dikarya</taxon>
        <taxon>Ascomycota</taxon>
        <taxon>Pezizomycotina</taxon>
        <taxon>Sordariomycetes</taxon>
        <taxon>Sordariomycetidae</taxon>
        <taxon>Thyridiales</taxon>
        <taxon>Thyridiaceae</taxon>
        <taxon>Thyridium</taxon>
    </lineage>
</organism>
<dbReference type="CDD" id="cd16514">
    <property type="entry name" value="RING-HC_LONFs_rpt2"/>
    <property type="match status" value="1"/>
</dbReference>
<protein>
    <submittedName>
        <fullName evidence="8">Uncharacterized protein</fullName>
    </submittedName>
</protein>
<dbReference type="SUPFAM" id="SSF88697">
    <property type="entry name" value="PUA domain-like"/>
    <property type="match status" value="1"/>
</dbReference>
<feature type="region of interest" description="Disordered" evidence="5">
    <location>
        <begin position="1"/>
        <end position="28"/>
    </location>
</feature>
<dbReference type="Gene3D" id="1.20.58.1480">
    <property type="match status" value="1"/>
</dbReference>
<evidence type="ECO:0000313" key="9">
    <source>
        <dbReference type="Proteomes" id="UP000319257"/>
    </source>
</evidence>
<reference evidence="8 9" key="1">
    <citation type="submission" date="2019-06" db="EMBL/GenBank/DDBJ databases">
        <title>Draft genome sequence of the filamentous fungus Phialemoniopsis curvata isolated from diesel fuel.</title>
        <authorList>
            <person name="Varaljay V.A."/>
            <person name="Lyon W.J."/>
            <person name="Crouch A.L."/>
            <person name="Drake C.E."/>
            <person name="Hollomon J.M."/>
            <person name="Nadeau L.J."/>
            <person name="Nunn H.S."/>
            <person name="Stevenson B.S."/>
            <person name="Bojanowski C.L."/>
            <person name="Crookes-Goodson W.J."/>
        </authorList>
    </citation>
    <scope>NUCLEOTIDE SEQUENCE [LARGE SCALE GENOMIC DNA]</scope>
    <source>
        <strain evidence="8 9">D216</strain>
    </source>
</reference>
<dbReference type="PANTHER" id="PTHR23327:SF42">
    <property type="entry name" value="LON PEPTIDASE N-TERMINAL DOMAIN AND RING FINGER PROTEIN C14F5.10C"/>
    <property type="match status" value="1"/>
</dbReference>
<dbReference type="Gene3D" id="3.30.40.10">
    <property type="entry name" value="Zinc/RING finger domain, C3HC4 (zinc finger)"/>
    <property type="match status" value="2"/>
</dbReference>
<evidence type="ECO:0000256" key="3">
    <source>
        <dbReference type="ARBA" id="ARBA00022833"/>
    </source>
</evidence>
<feature type="domain" description="Lon N-terminal" evidence="7">
    <location>
        <begin position="305"/>
        <end position="558"/>
    </location>
</feature>
<evidence type="ECO:0000256" key="4">
    <source>
        <dbReference type="PROSITE-ProRule" id="PRU00175"/>
    </source>
</evidence>
<proteinExistence type="predicted"/>
<dbReference type="GeneID" id="41977016"/>
<feature type="compositionally biased region" description="Low complexity" evidence="5">
    <location>
        <begin position="10"/>
        <end position="21"/>
    </location>
</feature>
<keyword evidence="2 4" id="KW-0863">Zinc-finger</keyword>
<dbReference type="GO" id="GO:0061630">
    <property type="term" value="F:ubiquitin protein ligase activity"/>
    <property type="evidence" value="ECO:0007669"/>
    <property type="project" value="TreeGrafter"/>
</dbReference>
<dbReference type="Pfam" id="PF13923">
    <property type="entry name" value="zf-C3HC4_2"/>
    <property type="match status" value="1"/>
</dbReference>
<dbReference type="InParanoid" id="A0A507AXG9"/>
<accession>A0A507AXG9</accession>
<comment type="caution">
    <text evidence="8">The sequence shown here is derived from an EMBL/GenBank/DDBJ whole genome shotgun (WGS) entry which is preliminary data.</text>
</comment>
<dbReference type="SMART" id="SM00464">
    <property type="entry name" value="LON"/>
    <property type="match status" value="1"/>
</dbReference>
<dbReference type="InterPro" id="IPR001841">
    <property type="entry name" value="Znf_RING"/>
</dbReference>
<sequence>MSPFQAEEVATNPAPSSTSSPRQDEKPELEAEIELGPTEIRDIVRLIQCPRCSLPLTEPVTLPCGKSLCKQCLPVPHLRANISYPATASRLQGFECPFPECAREHALGDCTVDVTLRMAMTAMKSELDKARALALASGQKTSIEQKDQWAVAGISSLQEKEAAPRLVEGGKLVATYTLVEQGGLDYHAEVTYTELAAPDSDQLGADALVLHQVKASVRQEMDCQICYALFYDPITTPCGHTFCRHCLHRVLDHAAHCPVCRRTLSVQPLLHRESCHTNERVWKTINHFWSDAVALRKQAIAAEGHNEVSGFDIPVFVCTLSFPSMPTFLHIFEPRYRLMIRRALEGDRTFGMVLYQRPRSSSDRNFTELGTILRIVNVEFFPDGRSLLETVGVSRFRILRHGTVDGYMMANIEKINDISIAEEEELEVSETRQANGSAGGHGGPADTGSQDGAGSNLERPRSRSSLGPLTKRDLESMPTQALMDFASDYVGRMREQSVEWLTARMMAIYGECPDDPAKFPWWFASILPVKDEEKYRLLETSSVRERLKICCGWILEWEATRW</sequence>
<dbReference type="SMART" id="SM00184">
    <property type="entry name" value="RING"/>
    <property type="match status" value="2"/>
</dbReference>
<evidence type="ECO:0000256" key="1">
    <source>
        <dbReference type="ARBA" id="ARBA00022723"/>
    </source>
</evidence>
<feature type="region of interest" description="Disordered" evidence="5">
    <location>
        <begin position="425"/>
        <end position="471"/>
    </location>
</feature>
<dbReference type="PANTHER" id="PTHR23327">
    <property type="entry name" value="RING FINGER PROTEIN 127"/>
    <property type="match status" value="1"/>
</dbReference>
<dbReference type="STRING" id="1093900.A0A507AXG9"/>
<dbReference type="PROSITE" id="PS00518">
    <property type="entry name" value="ZF_RING_1"/>
    <property type="match status" value="1"/>
</dbReference>
<evidence type="ECO:0000313" key="8">
    <source>
        <dbReference type="EMBL" id="TPX08990.1"/>
    </source>
</evidence>
<dbReference type="InterPro" id="IPR013083">
    <property type="entry name" value="Znf_RING/FYVE/PHD"/>
</dbReference>
<dbReference type="Gene3D" id="2.30.130.40">
    <property type="entry name" value="LON domain-like"/>
    <property type="match status" value="1"/>
</dbReference>
<dbReference type="InterPro" id="IPR003111">
    <property type="entry name" value="Lon_prtase_N"/>
</dbReference>
<keyword evidence="9" id="KW-1185">Reference proteome</keyword>
<evidence type="ECO:0000256" key="5">
    <source>
        <dbReference type="SAM" id="MobiDB-lite"/>
    </source>
</evidence>
<evidence type="ECO:0000256" key="2">
    <source>
        <dbReference type="ARBA" id="ARBA00022771"/>
    </source>
</evidence>